<feature type="compositionally biased region" description="Basic and acidic residues" evidence="1">
    <location>
        <begin position="82"/>
        <end position="94"/>
    </location>
</feature>
<dbReference type="Proteomes" id="UP000248349">
    <property type="component" value="Unassembled WGS sequence"/>
</dbReference>
<accession>A0A318ZH20</accession>
<evidence type="ECO:0000313" key="3">
    <source>
        <dbReference type="Proteomes" id="UP000248349"/>
    </source>
</evidence>
<name>A0A318ZH20_9EURO</name>
<dbReference type="AlphaFoldDB" id="A0A318ZH20"/>
<sequence>MVASSGAGYARSVCIFISPIMRSLLSVNVSPIVIGSLGFPRLRLAEGPPPPPIVWNPDGVEALLRALEDTARGPGQPGADQMEDHGQVGRDDGGKATTGIEMAGWQTFTMASSPTSLSR</sequence>
<evidence type="ECO:0000256" key="1">
    <source>
        <dbReference type="SAM" id="MobiDB-lite"/>
    </source>
</evidence>
<organism evidence="2 3">
    <name type="scientific">Aspergillus saccharolyticus JOP 1030-1</name>
    <dbReference type="NCBI Taxonomy" id="1450539"/>
    <lineage>
        <taxon>Eukaryota</taxon>
        <taxon>Fungi</taxon>
        <taxon>Dikarya</taxon>
        <taxon>Ascomycota</taxon>
        <taxon>Pezizomycotina</taxon>
        <taxon>Eurotiomycetes</taxon>
        <taxon>Eurotiomycetidae</taxon>
        <taxon>Eurotiales</taxon>
        <taxon>Aspergillaceae</taxon>
        <taxon>Aspergillus</taxon>
        <taxon>Aspergillus subgen. Circumdati</taxon>
    </lineage>
</organism>
<proteinExistence type="predicted"/>
<dbReference type="RefSeq" id="XP_025428952.1">
    <property type="nucleotide sequence ID" value="XM_025570408.1"/>
</dbReference>
<dbReference type="EMBL" id="KZ821247">
    <property type="protein sequence ID" value="PYH42970.1"/>
    <property type="molecule type" value="Genomic_DNA"/>
</dbReference>
<evidence type="ECO:0000313" key="2">
    <source>
        <dbReference type="EMBL" id="PYH42970.1"/>
    </source>
</evidence>
<protein>
    <submittedName>
        <fullName evidence="2">Uncharacterized protein</fullName>
    </submittedName>
</protein>
<keyword evidence="3" id="KW-1185">Reference proteome</keyword>
<reference evidence="2 3" key="1">
    <citation type="submission" date="2016-12" db="EMBL/GenBank/DDBJ databases">
        <title>The genomes of Aspergillus section Nigri reveals drivers in fungal speciation.</title>
        <authorList>
            <consortium name="DOE Joint Genome Institute"/>
            <person name="Vesth T.C."/>
            <person name="Nybo J."/>
            <person name="Theobald S."/>
            <person name="Brandl J."/>
            <person name="Frisvad J.C."/>
            <person name="Nielsen K.F."/>
            <person name="Lyhne E.K."/>
            <person name="Kogle M.E."/>
            <person name="Kuo A."/>
            <person name="Riley R."/>
            <person name="Clum A."/>
            <person name="Nolan M."/>
            <person name="Lipzen A."/>
            <person name="Salamov A."/>
            <person name="Henrissat B."/>
            <person name="Wiebenga A."/>
            <person name="De Vries R.P."/>
            <person name="Grigoriev I.V."/>
            <person name="Mortensen U.H."/>
            <person name="Andersen M.R."/>
            <person name="Baker S.E."/>
        </authorList>
    </citation>
    <scope>NUCLEOTIDE SEQUENCE [LARGE SCALE GENOMIC DNA]</scope>
    <source>
        <strain evidence="2 3">JOP 1030-1</strain>
    </source>
</reference>
<dbReference type="GeneID" id="37071636"/>
<gene>
    <name evidence="2" type="ORF">BP01DRAFT_122056</name>
</gene>
<feature type="region of interest" description="Disordered" evidence="1">
    <location>
        <begin position="70"/>
        <end position="98"/>
    </location>
</feature>